<keyword evidence="1" id="KW-0812">Transmembrane</keyword>
<organism evidence="2">
    <name type="scientific">marine sediment metagenome</name>
    <dbReference type="NCBI Taxonomy" id="412755"/>
    <lineage>
        <taxon>unclassified sequences</taxon>
        <taxon>metagenomes</taxon>
        <taxon>ecological metagenomes</taxon>
    </lineage>
</organism>
<gene>
    <name evidence="2" type="ORF">S01H1_52932</name>
</gene>
<feature type="non-terminal residue" evidence="2">
    <location>
        <position position="259"/>
    </location>
</feature>
<keyword evidence="1" id="KW-0472">Membrane</keyword>
<reference evidence="2" key="1">
    <citation type="journal article" date="2014" name="Front. Microbiol.">
        <title>High frequency of phylogenetically diverse reductive dehalogenase-homologous genes in deep subseafloor sedimentary metagenomes.</title>
        <authorList>
            <person name="Kawai M."/>
            <person name="Futagami T."/>
            <person name="Toyoda A."/>
            <person name="Takaki Y."/>
            <person name="Nishi S."/>
            <person name="Hori S."/>
            <person name="Arai W."/>
            <person name="Tsubouchi T."/>
            <person name="Morono Y."/>
            <person name="Uchiyama I."/>
            <person name="Ito T."/>
            <person name="Fujiyama A."/>
            <person name="Inagaki F."/>
            <person name="Takami H."/>
        </authorList>
    </citation>
    <scope>NUCLEOTIDE SEQUENCE</scope>
    <source>
        <strain evidence="2">Expedition CK06-06</strain>
    </source>
</reference>
<name>X0VNV5_9ZZZZ</name>
<dbReference type="AlphaFoldDB" id="X0VNV5"/>
<feature type="transmembrane region" description="Helical" evidence="1">
    <location>
        <begin position="6"/>
        <end position="25"/>
    </location>
</feature>
<accession>X0VNV5</accession>
<proteinExistence type="predicted"/>
<comment type="caution">
    <text evidence="2">The sequence shown here is derived from an EMBL/GenBank/DDBJ whole genome shotgun (WGS) entry which is preliminary data.</text>
</comment>
<feature type="transmembrane region" description="Helical" evidence="1">
    <location>
        <begin position="144"/>
        <end position="162"/>
    </location>
</feature>
<feature type="transmembrane region" description="Helical" evidence="1">
    <location>
        <begin position="56"/>
        <end position="74"/>
    </location>
</feature>
<evidence type="ECO:0000313" key="2">
    <source>
        <dbReference type="EMBL" id="GAG20044.1"/>
    </source>
</evidence>
<feature type="non-terminal residue" evidence="2">
    <location>
        <position position="1"/>
    </location>
</feature>
<sequence length="259" mass="27945">AANWPRMILAAIPFGLGLIATWLIPERHASSARWLRWAIGGALVGVGIWAQQASTARSLAGIFSVTPLAALGLLAPARNARDATKAWLFAIAFLLLVLVFDKSRSGGGLQFGARLLMPCLPVFVIVALHHWQQGDRGLTRTRTRGLYALVPILLILVSARGFDTGMRQACHIAQQGADSVAAVLRTDATDIVARYWWEPQILAPVVSDGRQVYLARKNTDELLSALAANGRQTVLVATRHPPESVGGRPITARVIDRGL</sequence>
<feature type="transmembrane region" description="Helical" evidence="1">
    <location>
        <begin position="86"/>
        <end position="103"/>
    </location>
</feature>
<feature type="transmembrane region" description="Helical" evidence="1">
    <location>
        <begin position="115"/>
        <end position="132"/>
    </location>
</feature>
<evidence type="ECO:0000256" key="1">
    <source>
        <dbReference type="SAM" id="Phobius"/>
    </source>
</evidence>
<feature type="transmembrane region" description="Helical" evidence="1">
    <location>
        <begin position="34"/>
        <end position="50"/>
    </location>
</feature>
<keyword evidence="1" id="KW-1133">Transmembrane helix</keyword>
<protein>
    <submittedName>
        <fullName evidence="2">Uncharacterized protein</fullName>
    </submittedName>
</protein>
<dbReference type="EMBL" id="BARS01034241">
    <property type="protein sequence ID" value="GAG20044.1"/>
    <property type="molecule type" value="Genomic_DNA"/>
</dbReference>